<dbReference type="Proteomes" id="UP000008041">
    <property type="component" value="Segment"/>
</dbReference>
<sequence length="78" mass="8062">MRAFLAGLAGLAGLGVGCVLTWGLVSSPQAPPYPVLDAVQTFNQGFADSKQDDCDQGFAPACEWVMVLNGIPLPPDGV</sequence>
<evidence type="ECO:0000313" key="1">
    <source>
        <dbReference type="EMBL" id="AFU62136.1"/>
    </source>
</evidence>
<dbReference type="KEGG" id="vg:13996990"/>
<name>K4HYC3_9CAUD</name>
<organism evidence="1 2">
    <name type="scientific">Streptomyces phage R4</name>
    <dbReference type="NCBI Taxonomy" id="10732"/>
    <lineage>
        <taxon>Viruses</taxon>
        <taxon>Duplodnaviria</taxon>
        <taxon>Heunggongvirae</taxon>
        <taxon>Uroviricota</taxon>
        <taxon>Caudoviricetes</taxon>
        <taxon>Arquatrovirinae</taxon>
        <taxon>Arequatrovirus</taxon>
        <taxon>Arequatrovirus R4</taxon>
    </lineage>
</organism>
<evidence type="ECO:0000313" key="2">
    <source>
        <dbReference type="Proteomes" id="UP000008041"/>
    </source>
</evidence>
<gene>
    <name evidence="1" type="ORF">R4_80</name>
</gene>
<dbReference type="GeneID" id="13996990"/>
<dbReference type="RefSeq" id="YP_006990197.1">
    <property type="nucleotide sequence ID" value="NC_019414.1"/>
</dbReference>
<dbReference type="PROSITE" id="PS51257">
    <property type="entry name" value="PROKAR_LIPOPROTEIN"/>
    <property type="match status" value="1"/>
</dbReference>
<keyword evidence="2" id="KW-1185">Reference proteome</keyword>
<reference evidence="1 2" key="1">
    <citation type="submission" date="2012-06" db="EMBL/GenBank/DDBJ databases">
        <authorList>
            <person name="Smith M.C.M."/>
            <person name="Hendrix R."/>
            <person name="Hatfull G.F."/>
        </authorList>
    </citation>
    <scope>NUCLEOTIDE SEQUENCE [LARGE SCALE GENOMIC DNA]</scope>
</reference>
<protein>
    <submittedName>
        <fullName evidence="1">Uncharacterized protein</fullName>
    </submittedName>
</protein>
<proteinExistence type="predicted"/>
<accession>K4HYC3</accession>
<dbReference type="EMBL" id="JX182370">
    <property type="protein sequence ID" value="AFU62136.1"/>
    <property type="molecule type" value="Genomic_DNA"/>
</dbReference>